<reference evidence="4" key="2">
    <citation type="journal article" date="2014" name="ISME J.">
        <title>Microbial stratification in low pH oxic and suboxic macroscopic growths along an acid mine drainage.</title>
        <authorList>
            <person name="Mendez-Garcia C."/>
            <person name="Mesa V."/>
            <person name="Sprenger R.R."/>
            <person name="Richter M."/>
            <person name="Diez M.S."/>
            <person name="Solano J."/>
            <person name="Bargiela R."/>
            <person name="Golyshina O.V."/>
            <person name="Manteca A."/>
            <person name="Ramos J.L."/>
            <person name="Gallego J.R."/>
            <person name="Llorente I."/>
            <person name="Martins Dos Santos V.A."/>
            <person name="Jensen O.N."/>
            <person name="Pelaez A.I."/>
            <person name="Sanchez J."/>
            <person name="Ferrer M."/>
        </authorList>
    </citation>
    <scope>NUCLEOTIDE SEQUENCE</scope>
</reference>
<feature type="domain" description="MurNAc-LAA" evidence="3">
    <location>
        <begin position="30"/>
        <end position="139"/>
    </location>
</feature>
<dbReference type="AlphaFoldDB" id="T1C1M3"/>
<evidence type="ECO:0000256" key="1">
    <source>
        <dbReference type="ARBA" id="ARBA00022801"/>
    </source>
</evidence>
<dbReference type="PANTHER" id="PTHR30404">
    <property type="entry name" value="N-ACETYLMURAMOYL-L-ALANINE AMIDASE"/>
    <property type="match status" value="1"/>
</dbReference>
<dbReference type="PANTHER" id="PTHR30404:SF0">
    <property type="entry name" value="N-ACETYLMURAMOYL-L-ALANINE AMIDASE AMIC"/>
    <property type="match status" value="1"/>
</dbReference>
<gene>
    <name evidence="4" type="ORF">B1A_10528</name>
</gene>
<dbReference type="SUPFAM" id="SSF53187">
    <property type="entry name" value="Zn-dependent exopeptidases"/>
    <property type="match status" value="1"/>
</dbReference>
<dbReference type="Gene3D" id="3.40.630.40">
    <property type="entry name" value="Zn-dependent exopeptidases"/>
    <property type="match status" value="1"/>
</dbReference>
<name>T1C1M3_9ZZZZ</name>
<dbReference type="SMART" id="SM00646">
    <property type="entry name" value="Ami_3"/>
    <property type="match status" value="1"/>
</dbReference>
<dbReference type="InterPro" id="IPR002508">
    <property type="entry name" value="MurNAc-LAA_cat"/>
</dbReference>
<dbReference type="EMBL" id="AUZX01007501">
    <property type="protein sequence ID" value="EQD59174.1"/>
    <property type="molecule type" value="Genomic_DNA"/>
</dbReference>
<keyword evidence="1 4" id="KW-0378">Hydrolase</keyword>
<dbReference type="CDD" id="cd02696">
    <property type="entry name" value="MurNAc-LAA"/>
    <property type="match status" value="1"/>
</dbReference>
<dbReference type="InterPro" id="IPR050695">
    <property type="entry name" value="N-acetylmuramoyl_amidase_3"/>
</dbReference>
<protein>
    <submittedName>
        <fullName evidence="4">Cell wall hydrolase/autolysin, catalytic domain protein</fullName>
        <ecNumber evidence="4">3.5.1.-</ecNumber>
    </submittedName>
</protein>
<feature type="region of interest" description="Disordered" evidence="2">
    <location>
        <begin position="1"/>
        <end position="21"/>
    </location>
</feature>
<accession>T1C1M3</accession>
<dbReference type="Pfam" id="PF01520">
    <property type="entry name" value="Amidase_3"/>
    <property type="match status" value="1"/>
</dbReference>
<evidence type="ECO:0000313" key="4">
    <source>
        <dbReference type="EMBL" id="EQD59174.1"/>
    </source>
</evidence>
<evidence type="ECO:0000259" key="3">
    <source>
        <dbReference type="SMART" id="SM00646"/>
    </source>
</evidence>
<reference evidence="4" key="1">
    <citation type="submission" date="2013-08" db="EMBL/GenBank/DDBJ databases">
        <authorList>
            <person name="Mendez C."/>
            <person name="Richter M."/>
            <person name="Ferrer M."/>
            <person name="Sanchez J."/>
        </authorList>
    </citation>
    <scope>NUCLEOTIDE SEQUENCE</scope>
</reference>
<comment type="caution">
    <text evidence="4">The sequence shown here is derived from an EMBL/GenBank/DDBJ whole genome shotgun (WGS) entry which is preliminary data.</text>
</comment>
<sequence>MLVLRQDEGDAPGPPQPLMGHQKLELSRRATLANRLQPDLFVSVHANDGPPRAHGPIVFIGKSPTARTLRCATEVERRLVRVMGGKARVETGDFYLLKNVRASSMLVETGFLSNAGDRAMLTNPKSRQRIARAIAGGIAAGLSAATAQNRGQSLDQD</sequence>
<proteinExistence type="predicted"/>
<dbReference type="GO" id="GO:0008745">
    <property type="term" value="F:N-acetylmuramoyl-L-alanine amidase activity"/>
    <property type="evidence" value="ECO:0007669"/>
    <property type="project" value="InterPro"/>
</dbReference>
<dbReference type="EC" id="3.5.1.-" evidence="4"/>
<organism evidence="4">
    <name type="scientific">mine drainage metagenome</name>
    <dbReference type="NCBI Taxonomy" id="410659"/>
    <lineage>
        <taxon>unclassified sequences</taxon>
        <taxon>metagenomes</taxon>
        <taxon>ecological metagenomes</taxon>
    </lineage>
</organism>
<dbReference type="GO" id="GO:0030288">
    <property type="term" value="C:outer membrane-bounded periplasmic space"/>
    <property type="evidence" value="ECO:0007669"/>
    <property type="project" value="TreeGrafter"/>
</dbReference>
<dbReference type="GO" id="GO:0009253">
    <property type="term" value="P:peptidoglycan catabolic process"/>
    <property type="evidence" value="ECO:0007669"/>
    <property type="project" value="InterPro"/>
</dbReference>
<evidence type="ECO:0000256" key="2">
    <source>
        <dbReference type="SAM" id="MobiDB-lite"/>
    </source>
</evidence>
<feature type="non-terminal residue" evidence="4">
    <location>
        <position position="157"/>
    </location>
</feature>